<reference evidence="1 2" key="1">
    <citation type="journal article" date="2014" name="Genome Announc.">
        <title>Draft genome sequence of Sclerotinia borealis, a psychrophilic plant pathogenic fungus.</title>
        <authorList>
            <person name="Mardanov A.V."/>
            <person name="Beletsky A.V."/>
            <person name="Kadnikov V.V."/>
            <person name="Ignatov A.N."/>
            <person name="Ravin N.V."/>
        </authorList>
    </citation>
    <scope>NUCLEOTIDE SEQUENCE [LARGE SCALE GENOMIC DNA]</scope>
    <source>
        <strain evidence="2">F-4157</strain>
    </source>
</reference>
<protein>
    <submittedName>
        <fullName evidence="1">Uncharacterized protein</fullName>
    </submittedName>
</protein>
<name>W9CQ44_SCLBF</name>
<keyword evidence="2" id="KW-1185">Reference proteome</keyword>
<dbReference type="HOGENOM" id="CLU_162133_0_0_1"/>
<dbReference type="OrthoDB" id="3526768at2759"/>
<dbReference type="Proteomes" id="UP000019487">
    <property type="component" value="Unassembled WGS sequence"/>
</dbReference>
<proteinExistence type="predicted"/>
<accession>W9CQ44</accession>
<organism evidence="1 2">
    <name type="scientific">Sclerotinia borealis (strain F-4128)</name>
    <dbReference type="NCBI Taxonomy" id="1432307"/>
    <lineage>
        <taxon>Eukaryota</taxon>
        <taxon>Fungi</taxon>
        <taxon>Dikarya</taxon>
        <taxon>Ascomycota</taxon>
        <taxon>Pezizomycotina</taxon>
        <taxon>Leotiomycetes</taxon>
        <taxon>Helotiales</taxon>
        <taxon>Sclerotiniaceae</taxon>
        <taxon>Sclerotinia</taxon>
    </lineage>
</organism>
<evidence type="ECO:0000313" key="2">
    <source>
        <dbReference type="Proteomes" id="UP000019487"/>
    </source>
</evidence>
<evidence type="ECO:0000313" key="1">
    <source>
        <dbReference type="EMBL" id="ESZ98922.1"/>
    </source>
</evidence>
<gene>
    <name evidence="1" type="ORF">SBOR_0678</name>
</gene>
<comment type="caution">
    <text evidence="1">The sequence shown here is derived from an EMBL/GenBank/DDBJ whole genome shotgun (WGS) entry which is preliminary data.</text>
</comment>
<dbReference type="AlphaFoldDB" id="W9CQ44"/>
<sequence length="130" mass="15317">MNSERKIKELKRKIQAMLEASEDGLATSVVELCRSTIQTIETNRVGKLRVWKEFYEPPRVAGRNARKDSVEYKEKIVHKYYHLHKTLPALEKLRDIDLVRQDVLKELNNQVLVAEQWEKQEDLKKQDGSK</sequence>
<dbReference type="EMBL" id="AYSA01000027">
    <property type="protein sequence ID" value="ESZ98922.1"/>
    <property type="molecule type" value="Genomic_DNA"/>
</dbReference>